<name>A0A3N0GPM0_9ACTN</name>
<feature type="transmembrane region" description="Helical" evidence="8">
    <location>
        <begin position="272"/>
        <end position="290"/>
    </location>
</feature>
<keyword evidence="3" id="KW-0813">Transport</keyword>
<evidence type="ECO:0000313" key="10">
    <source>
        <dbReference type="EMBL" id="RNM14351.1"/>
    </source>
</evidence>
<evidence type="ECO:0000256" key="8">
    <source>
        <dbReference type="SAM" id="Phobius"/>
    </source>
</evidence>
<keyword evidence="4" id="KW-1003">Cell membrane</keyword>
<dbReference type="Proteomes" id="UP000279994">
    <property type="component" value="Unassembled WGS sequence"/>
</dbReference>
<gene>
    <name evidence="10" type="ORF">EFL26_11250</name>
</gene>
<feature type="transmembrane region" description="Helical" evidence="8">
    <location>
        <begin position="199"/>
        <end position="221"/>
    </location>
</feature>
<evidence type="ECO:0000256" key="4">
    <source>
        <dbReference type="ARBA" id="ARBA00022475"/>
    </source>
</evidence>
<keyword evidence="6 8" id="KW-1133">Transmembrane helix</keyword>
<keyword evidence="7 8" id="KW-0472">Membrane</keyword>
<dbReference type="PANTHER" id="PTHR30413">
    <property type="entry name" value="INNER MEMBRANE TRANSPORT PERMEASE"/>
    <property type="match status" value="1"/>
</dbReference>
<comment type="similarity">
    <text evidence="2">Belongs to the ABC-2 integral membrane protein family.</text>
</comment>
<feature type="transmembrane region" description="Helical" evidence="8">
    <location>
        <begin position="170"/>
        <end position="193"/>
    </location>
</feature>
<evidence type="ECO:0000259" key="9">
    <source>
        <dbReference type="Pfam" id="PF01061"/>
    </source>
</evidence>
<dbReference type="InterPro" id="IPR013525">
    <property type="entry name" value="ABC2_TM"/>
</dbReference>
<feature type="domain" description="ABC-2 type transporter transmembrane" evidence="9">
    <location>
        <begin position="37"/>
        <end position="244"/>
    </location>
</feature>
<comment type="subcellular location">
    <subcellularLocation>
        <location evidence="1">Cell inner membrane</location>
        <topology evidence="1">Multi-pass membrane protein</topology>
    </subcellularLocation>
</comment>
<dbReference type="Pfam" id="PF01061">
    <property type="entry name" value="ABC2_membrane"/>
    <property type="match status" value="1"/>
</dbReference>
<evidence type="ECO:0000256" key="3">
    <source>
        <dbReference type="ARBA" id="ARBA00022448"/>
    </source>
</evidence>
<evidence type="ECO:0000256" key="5">
    <source>
        <dbReference type="ARBA" id="ARBA00022692"/>
    </source>
</evidence>
<feature type="transmembrane region" description="Helical" evidence="8">
    <location>
        <begin position="88"/>
        <end position="109"/>
    </location>
</feature>
<dbReference type="PANTHER" id="PTHR30413:SF8">
    <property type="entry name" value="TRANSPORT PERMEASE PROTEIN"/>
    <property type="match status" value="1"/>
</dbReference>
<proteinExistence type="inferred from homology"/>
<keyword evidence="11" id="KW-1185">Reference proteome</keyword>
<evidence type="ECO:0000256" key="6">
    <source>
        <dbReference type="ARBA" id="ARBA00022989"/>
    </source>
</evidence>
<keyword evidence="5 8" id="KW-0812">Transmembrane</keyword>
<dbReference type="EMBL" id="RJSF01000040">
    <property type="protein sequence ID" value="RNM14351.1"/>
    <property type="molecule type" value="Genomic_DNA"/>
</dbReference>
<dbReference type="AlphaFoldDB" id="A0A3N0GPM0"/>
<reference evidence="10 11" key="1">
    <citation type="submission" date="2018-11" db="EMBL/GenBank/DDBJ databases">
        <authorList>
            <person name="Li F."/>
        </authorList>
    </citation>
    <scope>NUCLEOTIDE SEQUENCE [LARGE SCALE GENOMIC DNA]</scope>
    <source>
        <strain evidence="10 11">Gsoil 818</strain>
    </source>
</reference>
<dbReference type="GO" id="GO:0005886">
    <property type="term" value="C:plasma membrane"/>
    <property type="evidence" value="ECO:0007669"/>
    <property type="project" value="UniProtKB-SubCell"/>
</dbReference>
<comment type="caution">
    <text evidence="10">The sequence shown here is derived from an EMBL/GenBank/DDBJ whole genome shotgun (WGS) entry which is preliminary data.</text>
</comment>
<protein>
    <submittedName>
        <fullName evidence="10">ABC transporter</fullName>
    </submittedName>
</protein>
<feature type="transmembrane region" description="Helical" evidence="8">
    <location>
        <begin position="129"/>
        <end position="158"/>
    </location>
</feature>
<dbReference type="OrthoDB" id="9789409at2"/>
<evidence type="ECO:0000256" key="7">
    <source>
        <dbReference type="ARBA" id="ARBA00023136"/>
    </source>
</evidence>
<evidence type="ECO:0000256" key="2">
    <source>
        <dbReference type="ARBA" id="ARBA00007783"/>
    </source>
</evidence>
<dbReference type="GO" id="GO:0015920">
    <property type="term" value="P:lipopolysaccharide transport"/>
    <property type="evidence" value="ECO:0007669"/>
    <property type="project" value="TreeGrafter"/>
</dbReference>
<evidence type="ECO:0000256" key="1">
    <source>
        <dbReference type="ARBA" id="ARBA00004429"/>
    </source>
</evidence>
<evidence type="ECO:0000313" key="11">
    <source>
        <dbReference type="Proteomes" id="UP000279994"/>
    </source>
</evidence>
<organism evidence="10 11">
    <name type="scientific">Nocardioides pocheonensis</name>
    <dbReference type="NCBI Taxonomy" id="661485"/>
    <lineage>
        <taxon>Bacteria</taxon>
        <taxon>Bacillati</taxon>
        <taxon>Actinomycetota</taxon>
        <taxon>Actinomycetes</taxon>
        <taxon>Propionibacteriales</taxon>
        <taxon>Nocardioidaceae</taxon>
        <taxon>Nocardioides</taxon>
    </lineage>
</organism>
<dbReference type="GO" id="GO:0140359">
    <property type="term" value="F:ABC-type transporter activity"/>
    <property type="evidence" value="ECO:0007669"/>
    <property type="project" value="InterPro"/>
</dbReference>
<sequence>MPVVELRGPKQERVVDAELVDPSPHGGLVEVFQQRYLLRLIVTRQLAQMYAASLLGLLWSYIQPALRFVVYFAVFGIILRTHDSTPNFALHLFTGMVFVHYFTETWSGGTHSIWNNRTLVLKMRVPREIFPVASMVVAAYHTGPQVLILGIACALLGWHFTLVGLAAGALGMAILICFSMALSLTFSALNVFFKDFQNIVSTFTQFLHFLVPMMYSYSYIARMGQDHPWAYQLYFADPLAEAVMLMQRLFWAPTLKPSQYAHEFPPDLWERGFIMLAVCAVMLVLAQRFFSRLEGKFPERL</sequence>
<feature type="transmembrane region" description="Helical" evidence="8">
    <location>
        <begin position="58"/>
        <end position="79"/>
    </location>
</feature>
<accession>A0A3N0GPM0</accession>